<keyword evidence="3" id="KW-1185">Reference proteome</keyword>
<comment type="caution">
    <text evidence="2">The sequence shown here is derived from an EMBL/GenBank/DDBJ whole genome shotgun (WGS) entry which is preliminary data.</text>
</comment>
<dbReference type="GO" id="GO:0016491">
    <property type="term" value="F:oxidoreductase activity"/>
    <property type="evidence" value="ECO:0007669"/>
    <property type="project" value="TreeGrafter"/>
</dbReference>
<sequence>MSKEIILITGANTGIGWETAKALLKSAKPYHILLGSRSMSKAADAIAKLFEHVPVTQNTLEGLQIDIADDESIQRAAHMIGNKWGRIDVLVNNAGVAFDVLVGTDATNARSVFNDTYNINVSGTNMVTFVLASLLLRSPSPRLLFLTSGLSTMGGFTQSHIPVQSVELGWPKRDFATAQAYRCSKAAINMLMLIWNFTLKQDGVKTWAIAPGLLATSMVGDPEVLKQRGAQPPSLGGDFIKSVIEGERDADAGKVIARDGVIQPW</sequence>
<dbReference type="InterPro" id="IPR036291">
    <property type="entry name" value="NAD(P)-bd_dom_sf"/>
</dbReference>
<dbReference type="Pfam" id="PF00106">
    <property type="entry name" value="adh_short"/>
    <property type="match status" value="2"/>
</dbReference>
<dbReference type="SUPFAM" id="SSF51735">
    <property type="entry name" value="NAD(P)-binding Rossmann-fold domains"/>
    <property type="match status" value="1"/>
</dbReference>
<protein>
    <submittedName>
        <fullName evidence="2">Short chain dehydrognease/reductase</fullName>
    </submittedName>
</protein>
<accession>A0A1T3CUI7</accession>
<gene>
    <name evidence="2" type="ORF">A0O28_0088810</name>
</gene>
<evidence type="ECO:0000256" key="1">
    <source>
        <dbReference type="ARBA" id="ARBA00006484"/>
    </source>
</evidence>
<dbReference type="PRINTS" id="PR00081">
    <property type="entry name" value="GDHRDH"/>
</dbReference>
<dbReference type="Gene3D" id="3.40.50.720">
    <property type="entry name" value="NAD(P)-binding Rossmann-like Domain"/>
    <property type="match status" value="1"/>
</dbReference>
<name>A0A1T3CUI7_9HYPO</name>
<reference evidence="2 3" key="1">
    <citation type="submission" date="2016-04" db="EMBL/GenBank/DDBJ databases">
        <title>Multiple horizontal gene transfer events from other fungi enriched the ability of the initially mycotrophic fungus Trichoderma (Ascomycota) to feed on dead plant biomass.</title>
        <authorList>
            <person name="Atanasova L."/>
            <person name="Chenthamara K."/>
            <person name="Zhang J."/>
            <person name="Grujic M."/>
            <person name="Henrissat B."/>
            <person name="Kuo A."/>
            <person name="Aertz A."/>
            <person name="Salamov A."/>
            <person name="Lipzen A."/>
            <person name="Labutti K."/>
            <person name="Barry K."/>
            <person name="Miao Y."/>
            <person name="Rahimi M.J."/>
            <person name="Shen Q."/>
            <person name="Grigoriev I.V."/>
            <person name="Kubicek C.P."/>
            <person name="Druzhinina I.S."/>
        </authorList>
    </citation>
    <scope>NUCLEOTIDE SEQUENCE [LARGE SCALE GENOMIC DNA]</scope>
    <source>
        <strain evidence="2 3">NJAU 4742</strain>
    </source>
</reference>
<dbReference type="InterPro" id="IPR051468">
    <property type="entry name" value="Fungal_SecMetab_SDRs"/>
</dbReference>
<proteinExistence type="inferred from homology"/>
<dbReference type="Proteomes" id="UP000191004">
    <property type="component" value="Unassembled WGS sequence"/>
</dbReference>
<dbReference type="GO" id="GO:0005737">
    <property type="term" value="C:cytoplasm"/>
    <property type="evidence" value="ECO:0007669"/>
    <property type="project" value="TreeGrafter"/>
</dbReference>
<organism evidence="2 3">
    <name type="scientific">Trichoderma guizhouense</name>
    <dbReference type="NCBI Taxonomy" id="1491466"/>
    <lineage>
        <taxon>Eukaryota</taxon>
        <taxon>Fungi</taxon>
        <taxon>Dikarya</taxon>
        <taxon>Ascomycota</taxon>
        <taxon>Pezizomycotina</taxon>
        <taxon>Sordariomycetes</taxon>
        <taxon>Hypocreomycetidae</taxon>
        <taxon>Hypocreales</taxon>
        <taxon>Hypocreaceae</taxon>
        <taxon>Trichoderma</taxon>
    </lineage>
</organism>
<evidence type="ECO:0000313" key="3">
    <source>
        <dbReference type="Proteomes" id="UP000191004"/>
    </source>
</evidence>
<dbReference type="InterPro" id="IPR002347">
    <property type="entry name" value="SDR_fam"/>
</dbReference>
<dbReference type="PANTHER" id="PTHR43544:SF32">
    <property type="entry name" value="CHAIN DEHYDROGENASE, PUTATIVE (AFU_ORTHOLOGUE AFUA_5G01530)-RELATED"/>
    <property type="match status" value="1"/>
</dbReference>
<dbReference type="AlphaFoldDB" id="A0A1T3CUI7"/>
<dbReference type="PANTHER" id="PTHR43544">
    <property type="entry name" value="SHORT-CHAIN DEHYDROGENASE/REDUCTASE"/>
    <property type="match status" value="1"/>
</dbReference>
<dbReference type="OrthoDB" id="1933717at2759"/>
<comment type="similarity">
    <text evidence="1">Belongs to the short-chain dehydrogenases/reductases (SDR) family.</text>
</comment>
<dbReference type="GO" id="GO:0019748">
    <property type="term" value="P:secondary metabolic process"/>
    <property type="evidence" value="ECO:0007669"/>
    <property type="project" value="TreeGrafter"/>
</dbReference>
<evidence type="ECO:0000313" key="2">
    <source>
        <dbReference type="EMBL" id="OPB44743.1"/>
    </source>
</evidence>
<dbReference type="EMBL" id="LVVK01000006">
    <property type="protein sequence ID" value="OPB44743.1"/>
    <property type="molecule type" value="Genomic_DNA"/>
</dbReference>